<sequence>MPRLRFPNLKLGGTSWVVPGSFADNMRELSRDVDSMQFVLFDNRFGSNIPSKEEIHELSRLQDDLGMGCTVHFPHDICLSPDEAERVRCEDSCLRIMELFDELDPFAYILHLDGEQYGRYPSADMERWTEMSGKSLSRLAANARDGGKICAETLDYDIRLAYPVVKENGLSICIDVGHLVRYKHPVLEQAEMYLRDAPVLHIHGVTPEGADHRSMEFFDAALFGELMKKLTSDERERVMTIEVFEDDYGKSLDAIKKLRGNKNA</sequence>
<organism evidence="2 3">
    <name type="scientific">Synergistes jonesii</name>
    <dbReference type="NCBI Taxonomy" id="2754"/>
    <lineage>
        <taxon>Bacteria</taxon>
        <taxon>Thermotogati</taxon>
        <taxon>Synergistota</taxon>
        <taxon>Synergistia</taxon>
        <taxon>Synergistales</taxon>
        <taxon>Synergistaceae</taxon>
        <taxon>Synergistes</taxon>
    </lineage>
</organism>
<gene>
    <name evidence="2" type="ORF">EH55_10255</name>
</gene>
<dbReference type="GeneID" id="90982625"/>
<dbReference type="Gene3D" id="3.20.20.150">
    <property type="entry name" value="Divalent-metal-dependent TIM barrel enzymes"/>
    <property type="match status" value="1"/>
</dbReference>
<dbReference type="SUPFAM" id="SSF51658">
    <property type="entry name" value="Xylose isomerase-like"/>
    <property type="match status" value="1"/>
</dbReference>
<dbReference type="eggNOG" id="COG1082">
    <property type="taxonomic scope" value="Bacteria"/>
</dbReference>
<dbReference type="STRING" id="2754.EH55_10255"/>
<comment type="caution">
    <text evidence="2">The sequence shown here is derived from an EMBL/GenBank/DDBJ whole genome shotgun (WGS) entry which is preliminary data.</text>
</comment>
<dbReference type="InterPro" id="IPR013022">
    <property type="entry name" value="Xyl_isomerase-like_TIM-brl"/>
</dbReference>
<feature type="domain" description="Xylose isomerase-like TIM barrel" evidence="1">
    <location>
        <begin position="34"/>
        <end position="257"/>
    </location>
</feature>
<evidence type="ECO:0000313" key="2">
    <source>
        <dbReference type="EMBL" id="KEJ93237.1"/>
    </source>
</evidence>
<protein>
    <recommendedName>
        <fullName evidence="1">Xylose isomerase-like TIM barrel domain-containing protein</fullName>
    </recommendedName>
</protein>
<dbReference type="AlphaFoldDB" id="A0A073J685"/>
<evidence type="ECO:0000259" key="1">
    <source>
        <dbReference type="Pfam" id="PF01261"/>
    </source>
</evidence>
<dbReference type="OrthoDB" id="9792261at2"/>
<keyword evidence="3" id="KW-1185">Reference proteome</keyword>
<dbReference type="RefSeq" id="WP_037974301.1">
    <property type="nucleotide sequence ID" value="NZ_JMKI01000005.1"/>
</dbReference>
<evidence type="ECO:0000313" key="3">
    <source>
        <dbReference type="Proteomes" id="UP000027665"/>
    </source>
</evidence>
<dbReference type="EMBL" id="JMKI01000005">
    <property type="protein sequence ID" value="KEJ93237.1"/>
    <property type="molecule type" value="Genomic_DNA"/>
</dbReference>
<dbReference type="Pfam" id="PF01261">
    <property type="entry name" value="AP_endonuc_2"/>
    <property type="match status" value="1"/>
</dbReference>
<name>A0A073J685_9BACT</name>
<accession>A0A073J685</accession>
<dbReference type="NCBIfam" id="NF041277">
    <property type="entry name" value="coba_remo_CbiR"/>
    <property type="match status" value="1"/>
</dbReference>
<dbReference type="InterPro" id="IPR036237">
    <property type="entry name" value="Xyl_isomerase-like_sf"/>
</dbReference>
<dbReference type="Proteomes" id="UP000027665">
    <property type="component" value="Unassembled WGS sequence"/>
</dbReference>
<proteinExistence type="predicted"/>
<reference evidence="2 3" key="1">
    <citation type="submission" date="2014-04" db="EMBL/GenBank/DDBJ databases">
        <title>Draft Genome Sequence of Synergistes jonesii.</title>
        <authorList>
            <person name="Coil D.A."/>
            <person name="Eisen J.A."/>
            <person name="Holland-Moritz H.E."/>
        </authorList>
    </citation>
    <scope>NUCLEOTIDE SEQUENCE [LARGE SCALE GENOMIC DNA]</scope>
    <source>
        <strain evidence="2 3">78-1</strain>
    </source>
</reference>